<evidence type="ECO:0000256" key="1">
    <source>
        <dbReference type="ARBA" id="ARBA00000438"/>
    </source>
</evidence>
<accession>A0AAD6RD27</accession>
<dbReference type="SUPFAM" id="SSF117281">
    <property type="entry name" value="Kelch motif"/>
    <property type="match status" value="1"/>
</dbReference>
<evidence type="ECO:0000256" key="2">
    <source>
        <dbReference type="ARBA" id="ARBA00000459"/>
    </source>
</evidence>
<gene>
    <name evidence="21" type="ORF">NC653_005412</name>
</gene>
<evidence type="ECO:0000256" key="11">
    <source>
        <dbReference type="ARBA" id="ARBA00022833"/>
    </source>
</evidence>
<dbReference type="SUPFAM" id="SSF56399">
    <property type="entry name" value="ADP-ribosylation"/>
    <property type="match status" value="1"/>
</dbReference>
<comment type="caution">
    <text evidence="21">The sequence shown here is derived from an EMBL/GenBank/DDBJ whole genome shotgun (WGS) entry which is preliminary data.</text>
</comment>
<dbReference type="InterPro" id="IPR012317">
    <property type="entry name" value="Poly(ADP-ribose)pol_cat_dom"/>
</dbReference>
<dbReference type="GO" id="GO:0016779">
    <property type="term" value="F:nucleotidyltransferase activity"/>
    <property type="evidence" value="ECO:0007669"/>
    <property type="project" value="UniProtKB-KW"/>
</dbReference>
<dbReference type="GO" id="GO:0005634">
    <property type="term" value="C:nucleus"/>
    <property type="evidence" value="ECO:0007669"/>
    <property type="project" value="UniProtKB-SubCell"/>
</dbReference>
<protein>
    <recommendedName>
        <fullName evidence="18">Poly [ADP-ribose] polymerase</fullName>
        <shortName evidence="18">PARP</shortName>
        <ecNumber evidence="18">2.4.2.-</ecNumber>
    </recommendedName>
</protein>
<dbReference type="PANTHER" id="PTHR47850">
    <property type="entry name" value="F-BOX/KELCH-REPEAT PROTEIN OR23"/>
    <property type="match status" value="1"/>
</dbReference>
<keyword evidence="11" id="KW-0862">Zinc</keyword>
<dbReference type="CDD" id="cd22152">
    <property type="entry name" value="F-box_AtAFR-like"/>
    <property type="match status" value="1"/>
</dbReference>
<name>A0AAD6RD27_9ROSI</name>
<dbReference type="PROSITE" id="PS51059">
    <property type="entry name" value="PARP_CATALYTIC"/>
    <property type="match status" value="1"/>
</dbReference>
<dbReference type="Gene3D" id="1.20.142.10">
    <property type="entry name" value="Poly(ADP-ribose) polymerase, regulatory domain"/>
    <property type="match status" value="1"/>
</dbReference>
<keyword evidence="10" id="KW-0863">Zinc-finger</keyword>
<evidence type="ECO:0000256" key="18">
    <source>
        <dbReference type="RuleBase" id="RU362114"/>
    </source>
</evidence>
<dbReference type="PANTHER" id="PTHR47850:SF1">
    <property type="entry name" value="F-BOX_KELCH-REPEAT PROTEIN OR23"/>
    <property type="match status" value="1"/>
</dbReference>
<dbReference type="GO" id="GO:0003950">
    <property type="term" value="F:NAD+ poly-ADP-ribosyltransferase activity"/>
    <property type="evidence" value="ECO:0007669"/>
    <property type="project" value="UniProtKB-UniRule"/>
</dbReference>
<dbReference type="AlphaFoldDB" id="A0AAD6RD27"/>
<keyword evidence="6" id="KW-0548">Nucleotidyltransferase</keyword>
<evidence type="ECO:0000256" key="6">
    <source>
        <dbReference type="ARBA" id="ARBA00022695"/>
    </source>
</evidence>
<evidence type="ECO:0000256" key="13">
    <source>
        <dbReference type="ARBA" id="ARBA00023125"/>
    </source>
</evidence>
<keyword evidence="13" id="KW-0238">DNA-binding</keyword>
<dbReference type="EC" id="2.4.2.-" evidence="18"/>
<keyword evidence="7" id="KW-0479">Metal-binding</keyword>
<keyword evidence="12 18" id="KW-0520">NAD</keyword>
<keyword evidence="14" id="KW-0539">Nucleus</keyword>
<evidence type="ECO:0000256" key="4">
    <source>
        <dbReference type="ARBA" id="ARBA00022676"/>
    </source>
</evidence>
<dbReference type="Pfam" id="PF02877">
    <property type="entry name" value="PARP_reg"/>
    <property type="match status" value="1"/>
</dbReference>
<proteinExistence type="inferred from homology"/>
<evidence type="ECO:0000256" key="8">
    <source>
        <dbReference type="ARBA" id="ARBA00022737"/>
    </source>
</evidence>
<evidence type="ECO:0000256" key="15">
    <source>
        <dbReference type="ARBA" id="ARBA00024347"/>
    </source>
</evidence>
<comment type="subcellular location">
    <subcellularLocation>
        <location evidence="3">Nucleus</location>
    </subcellularLocation>
</comment>
<dbReference type="Gene3D" id="3.90.228.10">
    <property type="match status" value="1"/>
</dbReference>
<evidence type="ECO:0000256" key="9">
    <source>
        <dbReference type="ARBA" id="ARBA00022765"/>
    </source>
</evidence>
<keyword evidence="8" id="KW-0677">Repeat</keyword>
<dbReference type="CDD" id="cd01437">
    <property type="entry name" value="parp_like"/>
    <property type="match status" value="1"/>
</dbReference>
<organism evidence="21 22">
    <name type="scientific">Populus alba x Populus x berolinensis</name>
    <dbReference type="NCBI Taxonomy" id="444605"/>
    <lineage>
        <taxon>Eukaryota</taxon>
        <taxon>Viridiplantae</taxon>
        <taxon>Streptophyta</taxon>
        <taxon>Embryophyta</taxon>
        <taxon>Tracheophyta</taxon>
        <taxon>Spermatophyta</taxon>
        <taxon>Magnoliopsida</taxon>
        <taxon>eudicotyledons</taxon>
        <taxon>Gunneridae</taxon>
        <taxon>Pentapetalae</taxon>
        <taxon>rosids</taxon>
        <taxon>fabids</taxon>
        <taxon>Malpighiales</taxon>
        <taxon>Salicaceae</taxon>
        <taxon>Saliceae</taxon>
        <taxon>Populus</taxon>
    </lineage>
</organism>
<dbReference type="SUPFAM" id="SSF81383">
    <property type="entry name" value="F-box domain"/>
    <property type="match status" value="1"/>
</dbReference>
<dbReference type="GO" id="GO:0008270">
    <property type="term" value="F:zinc ion binding"/>
    <property type="evidence" value="ECO:0007669"/>
    <property type="project" value="UniProtKB-KW"/>
</dbReference>
<evidence type="ECO:0000256" key="17">
    <source>
        <dbReference type="ARBA" id="ARBA00033987"/>
    </source>
</evidence>
<evidence type="ECO:0000313" key="21">
    <source>
        <dbReference type="EMBL" id="KAJ7006057.1"/>
    </source>
</evidence>
<dbReference type="Pfam" id="PF00644">
    <property type="entry name" value="PARP"/>
    <property type="match status" value="1"/>
</dbReference>
<dbReference type="InterPro" id="IPR004102">
    <property type="entry name" value="Poly(ADP-ribose)pol_reg_dom"/>
</dbReference>
<evidence type="ECO:0000256" key="7">
    <source>
        <dbReference type="ARBA" id="ARBA00022723"/>
    </source>
</evidence>
<sequence length="648" mass="73021">METYASSSLSQLQINETQTLIPGLPNDIASLILSLIPYSHHARIKPTCKSWHAFLSSTKALFSLRRHPRRSNHLLIIFPQDPSISAPYLFDPQNLAWRPLPHMPCNPNVYGLCNFTSISMGPNLYVLGGSLFDTRSFPMDRPSPTSSVFRFNFVDFLWEELCPMLSPRGSFACAAVPDSGQIIVAGGGSRHAWFGAAGSRISSVERYDVGKGEWVAIEGLPRYRAGCVGFLSGDGEEREFWVMGGYGESRTISGIFPVDEYYKDAVVMDLKKSGCGKWREVGDMWSDAGRGRLGKIVVVEGDEGRPAVFMLDENEIFRAAMVEFEINMSEMPLGKLSKNNIQKGFEALTEIQNLLSSNAHDPSIKESLIIDASNRFFTVIPSIHPHAIRDEDDFKSKVKMLDALQDIEIASRLVGFDVDSDDSLDDKYKKLHCDICPLPHDSEDYQLIKKYLLTTHAPTHTDWSLELEEVFLLERRGEFDRFAPYRETLKNRMLLWHGSRLTNFVGILSQGLRIAPPEAPTTGYMFGKGVYFADLVSKSAQYCFTDKKNPVGLMLLSEVALGEVYELKKATYMEKPPEGKHSTKGLGKKVPEESGYEKWRNDVIVPCGKPVSSKVKASELMYNEYIVYNTAQVKMQFLLKVRFHHKRR</sequence>
<feature type="domain" description="PARP catalytic" evidence="19">
    <location>
        <begin position="422"/>
        <end position="648"/>
    </location>
</feature>
<evidence type="ECO:0000256" key="3">
    <source>
        <dbReference type="ARBA" id="ARBA00004123"/>
    </source>
</evidence>
<evidence type="ECO:0000256" key="5">
    <source>
        <dbReference type="ARBA" id="ARBA00022679"/>
    </source>
</evidence>
<evidence type="ECO:0000259" key="19">
    <source>
        <dbReference type="PROSITE" id="PS51059"/>
    </source>
</evidence>
<comment type="similarity">
    <text evidence="15">Belongs to the ARTD/PARP family.</text>
</comment>
<keyword evidence="22" id="KW-1185">Reference proteome</keyword>
<evidence type="ECO:0000259" key="20">
    <source>
        <dbReference type="PROSITE" id="PS51060"/>
    </source>
</evidence>
<dbReference type="EMBL" id="JAQIZT010000002">
    <property type="protein sequence ID" value="KAJ7006057.1"/>
    <property type="molecule type" value="Genomic_DNA"/>
</dbReference>
<evidence type="ECO:0000256" key="14">
    <source>
        <dbReference type="ARBA" id="ARBA00023242"/>
    </source>
</evidence>
<feature type="domain" description="PARP alpha-helical" evidence="20">
    <location>
        <begin position="297"/>
        <end position="415"/>
    </location>
</feature>
<evidence type="ECO:0000313" key="22">
    <source>
        <dbReference type="Proteomes" id="UP001164929"/>
    </source>
</evidence>
<comment type="catalytic activity">
    <reaction evidence="2">
        <text>L-glutamyl-[protein] + NAD(+) = 5-O-(ADP-D-ribosyl)-L-glutamyl-[protein] + nicotinamide</text>
        <dbReference type="Rhea" id="RHEA:58224"/>
        <dbReference type="Rhea" id="RHEA-COMP:10208"/>
        <dbReference type="Rhea" id="RHEA-COMP:15089"/>
        <dbReference type="ChEBI" id="CHEBI:17154"/>
        <dbReference type="ChEBI" id="CHEBI:29973"/>
        <dbReference type="ChEBI" id="CHEBI:57540"/>
        <dbReference type="ChEBI" id="CHEBI:142540"/>
    </reaction>
</comment>
<dbReference type="Pfam" id="PF01344">
    <property type="entry name" value="Kelch_1"/>
    <property type="match status" value="1"/>
</dbReference>
<dbReference type="PROSITE" id="PS51060">
    <property type="entry name" value="PARP_ALPHA_HD"/>
    <property type="match status" value="1"/>
</dbReference>
<keyword evidence="5 18" id="KW-0808">Transferase</keyword>
<dbReference type="Gene3D" id="2.120.10.80">
    <property type="entry name" value="Kelch-type beta propeller"/>
    <property type="match status" value="1"/>
</dbReference>
<dbReference type="Proteomes" id="UP001164929">
    <property type="component" value="Chromosome 2"/>
</dbReference>
<dbReference type="SUPFAM" id="SSF47587">
    <property type="entry name" value="Domain of poly(ADP-ribose) polymerase"/>
    <property type="match status" value="1"/>
</dbReference>
<evidence type="ECO:0000256" key="10">
    <source>
        <dbReference type="ARBA" id="ARBA00022771"/>
    </source>
</evidence>
<reference evidence="21" key="1">
    <citation type="journal article" date="2023" name="Mol. Ecol. Resour.">
        <title>Chromosome-level genome assembly of a triploid poplar Populus alba 'Berolinensis'.</title>
        <authorList>
            <person name="Chen S."/>
            <person name="Yu Y."/>
            <person name="Wang X."/>
            <person name="Wang S."/>
            <person name="Zhang T."/>
            <person name="Zhou Y."/>
            <person name="He R."/>
            <person name="Meng N."/>
            <person name="Wang Y."/>
            <person name="Liu W."/>
            <person name="Liu Z."/>
            <person name="Liu J."/>
            <person name="Guo Q."/>
            <person name="Huang H."/>
            <person name="Sederoff R.R."/>
            <person name="Wang G."/>
            <person name="Qu G."/>
            <person name="Chen S."/>
        </authorList>
    </citation>
    <scope>NUCLEOTIDE SEQUENCE</scope>
    <source>
        <strain evidence="21">SC-2020</strain>
    </source>
</reference>
<dbReference type="InterPro" id="IPR015915">
    <property type="entry name" value="Kelch-typ_b-propeller"/>
</dbReference>
<dbReference type="SMART" id="SM00612">
    <property type="entry name" value="Kelch"/>
    <property type="match status" value="2"/>
</dbReference>
<comment type="catalytic activity">
    <reaction evidence="17">
        <text>NAD(+) + (ADP-D-ribosyl)n-acceptor = nicotinamide + (ADP-D-ribosyl)n+1-acceptor + H(+).</text>
        <dbReference type="EC" id="2.4.2.30"/>
    </reaction>
</comment>
<dbReference type="GO" id="GO:0003677">
    <property type="term" value="F:DNA binding"/>
    <property type="evidence" value="ECO:0007669"/>
    <property type="project" value="UniProtKB-KW"/>
</dbReference>
<dbReference type="GO" id="GO:0070212">
    <property type="term" value="P:protein poly-ADP-ribosylation"/>
    <property type="evidence" value="ECO:0007669"/>
    <property type="project" value="UniProtKB-ARBA"/>
</dbReference>
<dbReference type="InterPro" id="IPR036616">
    <property type="entry name" value="Poly(ADP-ribose)pol_reg_dom_sf"/>
</dbReference>
<keyword evidence="9" id="KW-0013">ADP-ribosylation</keyword>
<evidence type="ECO:0000256" key="16">
    <source>
        <dbReference type="ARBA" id="ARBA00024945"/>
    </source>
</evidence>
<dbReference type="FunFam" id="3.90.228.10:FF:000002">
    <property type="entry name" value="Poly [ADP-ribose] polymerase"/>
    <property type="match status" value="1"/>
</dbReference>
<comment type="catalytic activity">
    <reaction evidence="1">
        <text>L-aspartyl-[protein] + NAD(+) = 4-O-(ADP-D-ribosyl)-L-aspartyl-[protein] + nicotinamide</text>
        <dbReference type="Rhea" id="RHEA:54424"/>
        <dbReference type="Rhea" id="RHEA-COMP:9867"/>
        <dbReference type="Rhea" id="RHEA-COMP:13832"/>
        <dbReference type="ChEBI" id="CHEBI:17154"/>
        <dbReference type="ChEBI" id="CHEBI:29961"/>
        <dbReference type="ChEBI" id="CHEBI:57540"/>
        <dbReference type="ChEBI" id="CHEBI:138102"/>
    </reaction>
</comment>
<comment type="function">
    <text evidence="16">Involved in the base excision repair (BER) pathway, by catalyzing the poly(ADP-ribosyl)ation of a limited number of acceptor proteins involved in chromatin architecture and in DNA metabolism. This modification follows DNA damages and appears as an obligatory step in a detection/signaling pathway leading to the reparation of DNA strand breaks.</text>
</comment>
<dbReference type="FunFam" id="1.20.142.10:FF:000002">
    <property type="entry name" value="Poly [ADP-ribose] polymerase"/>
    <property type="match status" value="1"/>
</dbReference>
<dbReference type="InterPro" id="IPR006652">
    <property type="entry name" value="Kelch_1"/>
</dbReference>
<keyword evidence="4 18" id="KW-0328">Glycosyltransferase</keyword>
<dbReference type="InterPro" id="IPR036047">
    <property type="entry name" value="F-box-like_dom_sf"/>
</dbReference>
<evidence type="ECO:0000256" key="12">
    <source>
        <dbReference type="ARBA" id="ARBA00023027"/>
    </source>
</evidence>